<dbReference type="SUPFAM" id="SSF50156">
    <property type="entry name" value="PDZ domain-like"/>
    <property type="match status" value="1"/>
</dbReference>
<dbReference type="GO" id="GO:0006508">
    <property type="term" value="P:proteolysis"/>
    <property type="evidence" value="ECO:0007669"/>
    <property type="project" value="UniProtKB-KW"/>
</dbReference>
<accession>A0A495XRF7</accession>
<proteinExistence type="predicted"/>
<dbReference type="RefSeq" id="WP_121230296.1">
    <property type="nucleotide sequence ID" value="NZ_JBIUBA010000011.1"/>
</dbReference>
<dbReference type="GO" id="GO:0004175">
    <property type="term" value="F:endopeptidase activity"/>
    <property type="evidence" value="ECO:0007669"/>
    <property type="project" value="TreeGrafter"/>
</dbReference>
<keyword evidence="4" id="KW-0378">Hydrolase</keyword>
<dbReference type="AlphaFoldDB" id="A0A495XRF7"/>
<dbReference type="SUPFAM" id="SSF52096">
    <property type="entry name" value="ClpP/crotonase"/>
    <property type="match status" value="1"/>
</dbReference>
<dbReference type="OrthoDB" id="9812068at2"/>
<comment type="caution">
    <text evidence="4">The sequence shown here is derived from an EMBL/GenBank/DDBJ whole genome shotgun (WGS) entry which is preliminary data.</text>
</comment>
<keyword evidence="5" id="KW-1185">Reference proteome</keyword>
<feature type="region of interest" description="Disordered" evidence="1">
    <location>
        <begin position="29"/>
        <end position="56"/>
    </location>
</feature>
<dbReference type="GO" id="GO:0008236">
    <property type="term" value="F:serine-type peptidase activity"/>
    <property type="evidence" value="ECO:0007669"/>
    <property type="project" value="InterPro"/>
</dbReference>
<dbReference type="PANTHER" id="PTHR32060:SF30">
    <property type="entry name" value="CARBOXY-TERMINAL PROCESSING PROTEASE CTPA"/>
    <property type="match status" value="1"/>
</dbReference>
<evidence type="ECO:0000313" key="5">
    <source>
        <dbReference type="Proteomes" id="UP000272729"/>
    </source>
</evidence>
<dbReference type="Gene3D" id="3.90.226.10">
    <property type="entry name" value="2-enoyl-CoA Hydratase, Chain A, domain 1"/>
    <property type="match status" value="1"/>
</dbReference>
<dbReference type="SMART" id="SM00228">
    <property type="entry name" value="PDZ"/>
    <property type="match status" value="1"/>
</dbReference>
<sequence length="465" mass="47936">MKRTFTAGAAALAVAVTLLGVAAGAPSADEEAEAAQRPPACARPNPDQPPTPGPTTVTTVGQAYYCILDNYYSGPVLDSRDLLVPAFAALTQELQRRGLDQPYATLPALTGRKDADWAAFAKLYRRIADALPDDEARKAVGYAAIKAMVGSLHDNHARFLSGFVANLYGVDLSAIVGPGDIDPVSAEPAYVNRLAPGSPAEKAGLKPGDEVVAINGVPLYSNGVLNEGVLKSLTTGGPGSSVEVTVRRPATGETLTLTATAAPSPPTRPGVTSRLVDGNIAYVSLPGFVPELADQVLAAIAELRKSAQVRGVILDLRGNGGGSPEAVSKLLGALAHGKTTSYWCDVKGKCTPNRTDDSVELLNVPFVALTDRRCASACDSFSSAVKDLKLGTLVGTRTAGAVSGPGEPFALDNGTALMLPKFHEIAANKEVVNTIGVAPDHYAPLTAADLSAGRDPGLAKAVSLL</sequence>
<dbReference type="Pfam" id="PF03572">
    <property type="entry name" value="Peptidase_S41"/>
    <property type="match status" value="1"/>
</dbReference>
<feature type="chain" id="PRO_5038798869" evidence="2">
    <location>
        <begin position="28"/>
        <end position="465"/>
    </location>
</feature>
<evidence type="ECO:0000259" key="3">
    <source>
        <dbReference type="PROSITE" id="PS50106"/>
    </source>
</evidence>
<dbReference type="GO" id="GO:0030288">
    <property type="term" value="C:outer membrane-bounded periplasmic space"/>
    <property type="evidence" value="ECO:0007669"/>
    <property type="project" value="TreeGrafter"/>
</dbReference>
<dbReference type="GO" id="GO:0007165">
    <property type="term" value="P:signal transduction"/>
    <property type="evidence" value="ECO:0007669"/>
    <property type="project" value="TreeGrafter"/>
</dbReference>
<dbReference type="InterPro" id="IPR001478">
    <property type="entry name" value="PDZ"/>
</dbReference>
<dbReference type="InterPro" id="IPR036034">
    <property type="entry name" value="PDZ_sf"/>
</dbReference>
<protein>
    <submittedName>
        <fullName evidence="4">Carboxyl-terminal processing protease</fullName>
    </submittedName>
</protein>
<dbReference type="InterPro" id="IPR005151">
    <property type="entry name" value="Tail-specific_protease"/>
</dbReference>
<name>A0A495XRF7_9PSEU</name>
<evidence type="ECO:0000256" key="2">
    <source>
        <dbReference type="SAM" id="SignalP"/>
    </source>
</evidence>
<keyword evidence="4" id="KW-0645">Protease</keyword>
<feature type="signal peptide" evidence="2">
    <location>
        <begin position="1"/>
        <end position="27"/>
    </location>
</feature>
<dbReference type="Gene3D" id="2.30.42.10">
    <property type="match status" value="1"/>
</dbReference>
<evidence type="ECO:0000313" key="4">
    <source>
        <dbReference type="EMBL" id="RKT75053.1"/>
    </source>
</evidence>
<evidence type="ECO:0000256" key="1">
    <source>
        <dbReference type="SAM" id="MobiDB-lite"/>
    </source>
</evidence>
<reference evidence="4 5" key="1">
    <citation type="submission" date="2018-10" db="EMBL/GenBank/DDBJ databases">
        <title>Sequencing the genomes of 1000 actinobacteria strains.</title>
        <authorList>
            <person name="Klenk H.-P."/>
        </authorList>
    </citation>
    <scope>NUCLEOTIDE SEQUENCE [LARGE SCALE GENOMIC DNA]</scope>
    <source>
        <strain evidence="4 5">DSM 43911</strain>
    </source>
</reference>
<dbReference type="InterPro" id="IPR041489">
    <property type="entry name" value="PDZ_6"/>
</dbReference>
<gene>
    <name evidence="4" type="ORF">DFJ66_8430</name>
</gene>
<dbReference type="PROSITE" id="PS50106">
    <property type="entry name" value="PDZ"/>
    <property type="match status" value="1"/>
</dbReference>
<organism evidence="4 5">
    <name type="scientific">Saccharothrix variisporea</name>
    <dbReference type="NCBI Taxonomy" id="543527"/>
    <lineage>
        <taxon>Bacteria</taxon>
        <taxon>Bacillati</taxon>
        <taxon>Actinomycetota</taxon>
        <taxon>Actinomycetes</taxon>
        <taxon>Pseudonocardiales</taxon>
        <taxon>Pseudonocardiaceae</taxon>
        <taxon>Saccharothrix</taxon>
    </lineage>
</organism>
<dbReference type="InterPro" id="IPR029045">
    <property type="entry name" value="ClpP/crotonase-like_dom_sf"/>
</dbReference>
<dbReference type="EMBL" id="RBXR01000001">
    <property type="protein sequence ID" value="RKT75053.1"/>
    <property type="molecule type" value="Genomic_DNA"/>
</dbReference>
<keyword evidence="2" id="KW-0732">Signal</keyword>
<dbReference type="SMART" id="SM00245">
    <property type="entry name" value="TSPc"/>
    <property type="match status" value="1"/>
</dbReference>
<dbReference type="Proteomes" id="UP000272729">
    <property type="component" value="Unassembled WGS sequence"/>
</dbReference>
<feature type="domain" description="PDZ" evidence="3">
    <location>
        <begin position="168"/>
        <end position="248"/>
    </location>
</feature>
<dbReference type="Pfam" id="PF17820">
    <property type="entry name" value="PDZ_6"/>
    <property type="match status" value="1"/>
</dbReference>
<dbReference type="CDD" id="cd07562">
    <property type="entry name" value="Peptidase_S41_TRI"/>
    <property type="match status" value="1"/>
</dbReference>
<dbReference type="PANTHER" id="PTHR32060">
    <property type="entry name" value="TAIL-SPECIFIC PROTEASE"/>
    <property type="match status" value="1"/>
</dbReference>